<evidence type="ECO:0000313" key="16">
    <source>
        <dbReference type="Proteomes" id="UP000475928"/>
    </source>
</evidence>
<dbReference type="NCBIfam" id="TIGR01865">
    <property type="entry name" value="cas_Csn1"/>
    <property type="match status" value="1"/>
</dbReference>
<dbReference type="GO" id="GO:0003677">
    <property type="term" value="F:DNA binding"/>
    <property type="evidence" value="ECO:0007669"/>
    <property type="project" value="UniProtKB-UniRule"/>
</dbReference>
<evidence type="ECO:0000256" key="5">
    <source>
        <dbReference type="ARBA" id="ARBA00022759"/>
    </source>
</evidence>
<comment type="similarity">
    <text evidence="2">Belongs to the CRISPR-associated protein Cas9 family. Subtype II-A subfamily.</text>
</comment>
<dbReference type="InterPro" id="IPR032240">
    <property type="entry name" value="Cas9_REC"/>
</dbReference>
<evidence type="ECO:0000256" key="10">
    <source>
        <dbReference type="ARBA" id="ARBA00023125"/>
    </source>
</evidence>
<dbReference type="InterPro" id="IPR028629">
    <property type="entry name" value="Cas9"/>
</dbReference>
<evidence type="ECO:0000256" key="6">
    <source>
        <dbReference type="ARBA" id="ARBA00022801"/>
    </source>
</evidence>
<evidence type="ECO:0000256" key="1">
    <source>
        <dbReference type="ARBA" id="ARBA00001946"/>
    </source>
</evidence>
<dbReference type="InterPro" id="IPR055228">
    <property type="entry name" value="Cas9_RuvC"/>
</dbReference>
<dbReference type="InterPro" id="IPR003615">
    <property type="entry name" value="HNH_nuc"/>
</dbReference>
<dbReference type="GO" id="GO:0043571">
    <property type="term" value="P:maintenance of CRISPR repeat elements"/>
    <property type="evidence" value="ECO:0007669"/>
    <property type="project" value="UniProtKB-UniRule"/>
</dbReference>
<keyword evidence="4" id="KW-0479">Metal-binding</keyword>
<dbReference type="HAMAP" id="MF_01480">
    <property type="entry name" value="Cas9"/>
    <property type="match status" value="1"/>
</dbReference>
<comment type="function">
    <text evidence="13">CRISPR (clustered regularly interspaced short palindromic repeat) is an adaptive immune system that provides protection against mobile genetic elements (viruses, transposable elements and conjugative plasmids). CRISPR clusters contain spacers, sequences complementary to antecedent mobile elements, and target invading nucleic acids. CRISPR clusters are transcribed and processed into CRISPR RNA (crRNA). In type II CRISPR systems correct processing of pre-crRNA requires a trans-encoded small RNA (tracrRNA), endogenous ribonuclease 3 (rnc) and this protein. The tracrRNA serves as a guide for ribonuclease 3-aided processing of pre-crRNA. Subsequently Cas9/crRNA/tracrRNA endonucleolytically cleaves linear or circular dsDNA target complementary to the spacer; Cas9 is inactive in the absence of the 2 guide RNAs (gRNA). Cas9 recognizes the protospacer adjacent motif (PAM) in the CRISPR repeat sequences to help distinguish self versus nonself, as targets within the bacterial CRISPR locus do not have PAMs. PAM recognition is also required for catalytic activity.</text>
</comment>
<comment type="caution">
    <text evidence="13">Lacks conserved residue(s) required for the propagation of feature annotation.</text>
</comment>
<evidence type="ECO:0000256" key="11">
    <source>
        <dbReference type="ARBA" id="ARBA00023211"/>
    </source>
</evidence>
<keyword evidence="9 13" id="KW-0051">Antiviral defense</keyword>
<keyword evidence="5 13" id="KW-0255">Endonuclease</keyword>
<evidence type="ECO:0000256" key="7">
    <source>
        <dbReference type="ARBA" id="ARBA00022842"/>
    </source>
</evidence>
<keyword evidence="3 13" id="KW-0540">Nuclease</keyword>
<keyword evidence="6 13" id="KW-0378">Hydrolase</keyword>
<dbReference type="GO" id="GO:0016787">
    <property type="term" value="F:hydrolase activity"/>
    <property type="evidence" value="ECO:0007669"/>
    <property type="project" value="UniProtKB-KW"/>
</dbReference>
<dbReference type="PROSITE" id="PS51749">
    <property type="entry name" value="HNH_CAS9"/>
    <property type="match status" value="1"/>
</dbReference>
<evidence type="ECO:0000259" key="14">
    <source>
        <dbReference type="PROSITE" id="PS51749"/>
    </source>
</evidence>
<comment type="caution">
    <text evidence="15">The sequence shown here is derived from an EMBL/GenBank/DDBJ whole genome shotgun (WGS) entry which is preliminary data.</text>
</comment>
<comment type="cofactor">
    <cofactor evidence="1">
        <name>Mg(2+)</name>
        <dbReference type="ChEBI" id="CHEBI:18420"/>
    </cofactor>
</comment>
<dbReference type="Pfam" id="PF13395">
    <property type="entry name" value="HNH_4"/>
    <property type="match status" value="1"/>
</dbReference>
<dbReference type="Proteomes" id="UP000475928">
    <property type="component" value="Unassembled WGS sequence"/>
</dbReference>
<dbReference type="Pfam" id="PF16595">
    <property type="entry name" value="Cas9_PI"/>
    <property type="match status" value="1"/>
</dbReference>
<protein>
    <recommendedName>
        <fullName evidence="13">CRISPR-associated endonuclease Cas9</fullName>
        <ecNumber evidence="13">3.1.-.-</ecNumber>
    </recommendedName>
</protein>
<keyword evidence="10 13" id="KW-0238">DNA-binding</keyword>
<feature type="active site" description="Proton acceptor for HNH nuclease domain" evidence="13">
    <location>
        <position position="941"/>
    </location>
</feature>
<dbReference type="Pfam" id="PF16592">
    <property type="entry name" value="Cas9_REC"/>
    <property type="match status" value="2"/>
</dbReference>
<dbReference type="Pfam" id="PF22702">
    <property type="entry name" value="Cas9_RuvC"/>
    <property type="match status" value="1"/>
</dbReference>
<comment type="subunit">
    <text evidence="12 13">Monomer. Binds crRNA and tracrRNA.</text>
</comment>
<comment type="similarity">
    <text evidence="13">Belongs to the CRISPR-associated Cas9 family.</text>
</comment>
<dbReference type="GO" id="GO:0004519">
    <property type="term" value="F:endonuclease activity"/>
    <property type="evidence" value="ECO:0007669"/>
    <property type="project" value="UniProtKB-UniRule"/>
</dbReference>
<evidence type="ECO:0000256" key="2">
    <source>
        <dbReference type="ARBA" id="ARBA00005244"/>
    </source>
</evidence>
<evidence type="ECO:0000256" key="12">
    <source>
        <dbReference type="ARBA" id="ARBA00046380"/>
    </source>
</evidence>
<comment type="domain">
    <text evidence="13">Has 2 endonuclease domains. The discontinuous RuvC-like domain cleaves the target DNA noncomplementary to crRNA while the HNH nuclease domain cleaves the target DNA complementary to crRNA.</text>
</comment>
<evidence type="ECO:0000256" key="13">
    <source>
        <dbReference type="HAMAP-Rule" id="MF_01480"/>
    </source>
</evidence>
<dbReference type="InterPro" id="IPR033114">
    <property type="entry name" value="HNH_CAS9"/>
</dbReference>
<dbReference type="GO" id="GO:0046872">
    <property type="term" value="F:metal ion binding"/>
    <property type="evidence" value="ECO:0007669"/>
    <property type="project" value="UniProtKB-UniRule"/>
</dbReference>
<sequence length="1485" mass="170888">MLREIFSDDILKFDDSFFIRMDESFYQNDDNQEVHTFRDANGHKIEKVNKSVKTPYPLFNGKIGQGETYANEVDYYKAYPTIYHLRERLVNDKSQADLRLVYLALHHILKFRGHFTNQGQKFDLKNINVAESLQELLEKYQAVTTFDFNFDEDNEAAANQILTNRNISKSKKAYDLTELYSVLTDENYAKHEDQGKKFLETKNAQQKALFTAIVGNSIDLAKIFSNDEYKPTEENGLPKGGDFKYGNENFDEKLADIENAISPEEFEVIAIGKKVYEAIVLSGILTKETLAASMVEKYDDHKEQLAKLKQFIKKYLPDEEYKIFFNAIPKEVKKGQEKVIEGTYVGYVGLPKAFAKTKQRTDKKPFSKKYATREMFYSYVKNLLFQVISDEITKKNIILYDNKGKKKELSNSGNGQNFNIEFLEVNKSENKENYNKFDSDKITFVMDVLQHIELENYLPKQRQSDNGAIPYQVHEHELRRILKNQGQYYPFLLEQVDVEEENEAGDVSIKQEYKIQVLFKFRIPYYVGTLAKEAGWARGENGELVQTNSSSKNSWLVRQSDEKLTPWNFDQVVDKEASAVNFIERMTNFDTYLPSEKVLPKNSLLYQEFSIYNELIIGGYYQDSQKNYFSPETRQMIVEKLFKKNKSVTAQKMIDCLNCELNLNLSSAKELFGIDTFVKSPKYNTSYSTYIDLVKAGISEQTISDNPDIFEQIIKWQTIFEDKKVLKKTIKNANENDWGHLLTEEQVKKLGSRHYTGWGRLSKKLLDGLKAENGKTIIENLKEENYNNFMRLLEDKKIAAAIKSEQVEKLDDTTLNYGMVENLAGSPAIKKGIWQSLQIIKELENYLGRENIGKIVVEMARGSEPGRKKTRQRQIEDFYKKFAEKTGQDVASGVRNEFENISDAHRFDDEKVFLYFLQNGKSMYGGANLDLDNLSAYEIDHIVPQTYIKDDSFDNKVLVLKSENQNKGGDVPSQAIISKMRDYWELLAKNGQVSPRKLANLKIGKLSDERKSGFVNRQLVETRQITKHVANILSDYFKSDKVEVLTPKAGLTSQFRHGEVFVPVADFDFETAKAQHVHYEYDNKAVLANGEVIDTKYSDSNFVKVYVHDGFPKNRDLNDYHHAHDAYLNAIVAIYIYETRPDLHDMWVYGDYQRKAQQVTGKYGKQRKDYYKQLLSDMTEESWMRYVTDEDGKTIYQSGEFWHRDEVISKIKKNLSLRNVNIVKKTEEQTGKFGDTSVYKRDETAKNFATGLKQNLNPNKYGGTKKPISAFAVIIKDVKGNIKPLSIPAMLVYDYAKAPDKLKFIQDIYQSESISEILVKKIVKYNKYLLENGAPRMFSSYQEAMSGSQLPMINIAGKSASTEDMLKTYDQLAMFIKKNKLFADGFDAKGKYKEKSDKVRLLDSDIRDYFIANDSEVKTAIISEMLKVISPSESSQGLKALQQAGLGTTAQQLTGSNAIGNNATLIYQSITGLYETRKKLKWDGE</sequence>
<dbReference type="InterPro" id="IPR032237">
    <property type="entry name" value="Cas9_PI"/>
</dbReference>
<evidence type="ECO:0000256" key="9">
    <source>
        <dbReference type="ARBA" id="ARBA00023118"/>
    </source>
</evidence>
<evidence type="ECO:0000256" key="8">
    <source>
        <dbReference type="ARBA" id="ARBA00022884"/>
    </source>
</evidence>
<proteinExistence type="inferred from homology"/>
<dbReference type="EMBL" id="BLLH01000001">
    <property type="protein sequence ID" value="GFH39866.1"/>
    <property type="molecule type" value="Genomic_DNA"/>
</dbReference>
<organism evidence="15 16">
    <name type="scientific">Pseudolactococcus insecticola</name>
    <dbReference type="NCBI Taxonomy" id="2709158"/>
    <lineage>
        <taxon>Bacteria</taxon>
        <taxon>Bacillati</taxon>
        <taxon>Bacillota</taxon>
        <taxon>Bacilli</taxon>
        <taxon>Lactobacillales</taxon>
        <taxon>Streptococcaceae</taxon>
        <taxon>Pseudolactococcus</taxon>
    </lineage>
</organism>
<name>A0A6A0B492_9LACT</name>
<reference evidence="15 16" key="1">
    <citation type="submission" date="2020-02" db="EMBL/GenBank/DDBJ databases">
        <title>Draft genome sequence of Lactococcus sp. Hs20B0-1.</title>
        <authorList>
            <person name="Noda S."/>
            <person name="Yuki M."/>
            <person name="Ohkuma M."/>
        </authorList>
    </citation>
    <scope>NUCLEOTIDE SEQUENCE [LARGE SCALE GENOMIC DNA]</scope>
    <source>
        <strain evidence="15 16">Hs20B0-1</strain>
    </source>
</reference>
<keyword evidence="8 13" id="KW-0694">RNA-binding</keyword>
<accession>A0A6A0B492</accession>
<keyword evidence="7" id="KW-0460">Magnesium</keyword>
<evidence type="ECO:0000256" key="4">
    <source>
        <dbReference type="ARBA" id="ARBA00022723"/>
    </source>
</evidence>
<gene>
    <name evidence="13 15" type="primary">cas9</name>
    <name evidence="15" type="ORF">Hs20B_02640</name>
</gene>
<keyword evidence="11" id="KW-0464">Manganese</keyword>
<dbReference type="GO" id="GO:0003723">
    <property type="term" value="F:RNA binding"/>
    <property type="evidence" value="ECO:0007669"/>
    <property type="project" value="UniProtKB-UniRule"/>
</dbReference>
<dbReference type="GO" id="GO:0051607">
    <property type="term" value="P:defense response to virus"/>
    <property type="evidence" value="ECO:0007669"/>
    <property type="project" value="UniProtKB-UniRule"/>
</dbReference>
<evidence type="ECO:0000256" key="3">
    <source>
        <dbReference type="ARBA" id="ARBA00022722"/>
    </source>
</evidence>
<feature type="domain" description="HNH Cas9-type" evidence="14">
    <location>
        <begin position="863"/>
        <end position="1019"/>
    </location>
</feature>
<evidence type="ECO:0000313" key="15">
    <source>
        <dbReference type="EMBL" id="GFH39866.1"/>
    </source>
</evidence>
<dbReference type="EC" id="3.1.-.-" evidence="13"/>
<keyword evidence="16" id="KW-1185">Reference proteome</keyword>